<keyword evidence="4" id="KW-1185">Reference proteome</keyword>
<dbReference type="CDD" id="cd09076">
    <property type="entry name" value="L1-EN"/>
    <property type="match status" value="1"/>
</dbReference>
<protein>
    <submittedName>
        <fullName evidence="3">Hypp2118 protein</fullName>
    </submittedName>
</protein>
<dbReference type="Proteomes" id="UP000838412">
    <property type="component" value="Chromosome 3"/>
</dbReference>
<dbReference type="EMBL" id="OV696688">
    <property type="protein sequence ID" value="CAH1258964.1"/>
    <property type="molecule type" value="Genomic_DNA"/>
</dbReference>
<feature type="domain" description="Endonuclease/exonuclease/phosphatase" evidence="2">
    <location>
        <begin position="199"/>
        <end position="431"/>
    </location>
</feature>
<evidence type="ECO:0000259" key="2">
    <source>
        <dbReference type="Pfam" id="PF03372"/>
    </source>
</evidence>
<reference evidence="3" key="1">
    <citation type="submission" date="2022-01" db="EMBL/GenBank/DDBJ databases">
        <authorList>
            <person name="Braso-Vives M."/>
        </authorList>
    </citation>
    <scope>NUCLEOTIDE SEQUENCE</scope>
</reference>
<dbReference type="Gene3D" id="3.60.10.10">
    <property type="entry name" value="Endonuclease/exonuclease/phosphatase"/>
    <property type="match status" value="1"/>
</dbReference>
<accession>A0A8K0ERI7</accession>
<name>A0A8K0ERI7_BRALA</name>
<sequence>MAAVRVEPLSLREKLCYAVGEFSGVMMYDIISLYANIFLLEVVKLTPLAATVVIFGSRVCDVLAYPLLIPVLNASKPNTWGKHKTCRRAKVREGVTPANGVTARRGLGTHWRKIPMSTMEAQQYQQRVMDGSLGPSRRLNPARMATGEEGDAVGIHPRTEDDVVDPNPDGIRNTDDGRPTTDGRENPGRINLRSTIRAATWNVRTLYKAGMLDNVAREMERCNISVLGVAETHWTGTGYFTTTGGELVVYSGGDIHRRGVAVLLSKVAARSMLAYKAVSDRLLYVRIMASPFNLSFVQVYAPTADAQDEDVEAFYDQLQQTLQDCPSQDMVLVAGDFNAKVGAGRDEKEVCGPFGLGTANERGERLVEFCQDNGLYITNTGFKHHARRRYTWQAPGGRYRNQIDYILINRRWSKCVTNSRSYPGLDCGSDHNAVIATLKLRIKRNSQRNRRNQLNLAALEIPAVREKYNIEVNNRRRVLKTQRNTTVNGDLHYRELDRQIQREARNDKAKWLEEQCADIEQGFQGNSTLRKSFSTIKKLRRGFQPRQRNIKAEDNRILTNLESILHRWKEYCEKLYSDNTEDGDNQSEIHSTPGDEGSLSASDTFPEILEAEVDEAIQRLPKNKAAGADDIPAELLKTGNPTTSKLLCKLGNKIVSTGQWPSDWVKSVFITIPKVPGTIDCSEHRTIALISHVSKVLLRILLRRMERVAEQEFAEEQMGFRKRVGTRDQIFNLRVLME</sequence>
<dbReference type="InterPro" id="IPR036691">
    <property type="entry name" value="Endo/exonu/phosph_ase_sf"/>
</dbReference>
<dbReference type="Pfam" id="PF03372">
    <property type="entry name" value="Exo_endo_phos"/>
    <property type="match status" value="1"/>
</dbReference>
<dbReference type="SUPFAM" id="SSF56219">
    <property type="entry name" value="DNase I-like"/>
    <property type="match status" value="1"/>
</dbReference>
<evidence type="ECO:0000313" key="3">
    <source>
        <dbReference type="EMBL" id="CAH1258964.1"/>
    </source>
</evidence>
<dbReference type="PANTHER" id="PTHR19446">
    <property type="entry name" value="REVERSE TRANSCRIPTASES"/>
    <property type="match status" value="1"/>
</dbReference>
<dbReference type="AlphaFoldDB" id="A0A8K0ERI7"/>
<dbReference type="GO" id="GO:0003824">
    <property type="term" value="F:catalytic activity"/>
    <property type="evidence" value="ECO:0007669"/>
    <property type="project" value="InterPro"/>
</dbReference>
<evidence type="ECO:0000256" key="1">
    <source>
        <dbReference type="SAM" id="MobiDB-lite"/>
    </source>
</evidence>
<organism evidence="3 4">
    <name type="scientific">Branchiostoma lanceolatum</name>
    <name type="common">Common lancelet</name>
    <name type="synonym">Amphioxus lanceolatum</name>
    <dbReference type="NCBI Taxonomy" id="7740"/>
    <lineage>
        <taxon>Eukaryota</taxon>
        <taxon>Metazoa</taxon>
        <taxon>Chordata</taxon>
        <taxon>Cephalochordata</taxon>
        <taxon>Leptocardii</taxon>
        <taxon>Amphioxiformes</taxon>
        <taxon>Branchiostomatidae</taxon>
        <taxon>Branchiostoma</taxon>
    </lineage>
</organism>
<feature type="region of interest" description="Disordered" evidence="1">
    <location>
        <begin position="579"/>
        <end position="600"/>
    </location>
</feature>
<evidence type="ECO:0000313" key="4">
    <source>
        <dbReference type="Proteomes" id="UP000838412"/>
    </source>
</evidence>
<dbReference type="InterPro" id="IPR005135">
    <property type="entry name" value="Endo/exonuclease/phosphatase"/>
</dbReference>
<proteinExistence type="predicted"/>
<feature type="region of interest" description="Disordered" evidence="1">
    <location>
        <begin position="145"/>
        <end position="187"/>
    </location>
</feature>
<feature type="compositionally biased region" description="Basic and acidic residues" evidence="1">
    <location>
        <begin position="172"/>
        <end position="187"/>
    </location>
</feature>
<dbReference type="OrthoDB" id="10033659at2759"/>
<gene>
    <name evidence="3" type="primary">Hypp2118</name>
    <name evidence="3" type="ORF">BLAG_LOCUS16365</name>
</gene>